<dbReference type="EC" id="2.7.7.50" evidence="2"/>
<evidence type="ECO:0000256" key="3">
    <source>
        <dbReference type="ARBA" id="ARBA00022664"/>
    </source>
</evidence>
<dbReference type="PANTHER" id="PTHR10367:SF17">
    <property type="entry name" value="MRNA-CAPPING ENZYME"/>
    <property type="match status" value="1"/>
</dbReference>
<dbReference type="GO" id="GO:0005524">
    <property type="term" value="F:ATP binding"/>
    <property type="evidence" value="ECO:0007669"/>
    <property type="project" value="InterPro"/>
</dbReference>
<organism evidence="14 15">
    <name type="scientific">Nematocida ausubeli (strain ATCC PRA-371 / ERTm2)</name>
    <name type="common">Nematode killer fungus</name>
    <dbReference type="NCBI Taxonomy" id="1913371"/>
    <lineage>
        <taxon>Eukaryota</taxon>
        <taxon>Fungi</taxon>
        <taxon>Fungi incertae sedis</taxon>
        <taxon>Microsporidia</taxon>
        <taxon>Nematocida</taxon>
    </lineage>
</organism>
<evidence type="ECO:0000256" key="6">
    <source>
        <dbReference type="ARBA" id="ARBA00022741"/>
    </source>
</evidence>
<keyword evidence="6" id="KW-0547">Nucleotide-binding</keyword>
<dbReference type="SUPFAM" id="SSF50249">
    <property type="entry name" value="Nucleic acid-binding proteins"/>
    <property type="match status" value="1"/>
</dbReference>
<dbReference type="InterPro" id="IPR013846">
    <property type="entry name" value="mRNA_cap_enzyme_C"/>
</dbReference>
<evidence type="ECO:0000256" key="9">
    <source>
        <dbReference type="ARBA" id="ARBA00023242"/>
    </source>
</evidence>
<dbReference type="EMBL" id="AKIJ01000004">
    <property type="protein sequence ID" value="KFG25864.1"/>
    <property type="molecule type" value="Genomic_DNA"/>
</dbReference>
<comment type="subcellular location">
    <subcellularLocation>
        <location evidence="1">Nucleus</location>
    </subcellularLocation>
</comment>
<evidence type="ECO:0000256" key="11">
    <source>
        <dbReference type="SAM" id="MobiDB-lite"/>
    </source>
</evidence>
<keyword evidence="9" id="KW-0539">Nucleus</keyword>
<evidence type="ECO:0000259" key="13">
    <source>
        <dbReference type="Pfam" id="PF03919"/>
    </source>
</evidence>
<feature type="domain" description="mRNA capping enzyme adenylation" evidence="12">
    <location>
        <begin position="40"/>
        <end position="225"/>
    </location>
</feature>
<feature type="region of interest" description="Disordered" evidence="11">
    <location>
        <begin position="376"/>
        <end position="397"/>
    </location>
</feature>
<dbReference type="Pfam" id="PF03919">
    <property type="entry name" value="mRNA_cap_C"/>
    <property type="match status" value="1"/>
</dbReference>
<evidence type="ECO:0000256" key="4">
    <source>
        <dbReference type="ARBA" id="ARBA00022679"/>
    </source>
</evidence>
<keyword evidence="5" id="KW-0548">Nucleotidyltransferase</keyword>
<evidence type="ECO:0000256" key="8">
    <source>
        <dbReference type="ARBA" id="ARBA00023134"/>
    </source>
</evidence>
<keyword evidence="3" id="KW-0507">mRNA processing</keyword>
<evidence type="ECO:0000256" key="10">
    <source>
        <dbReference type="ARBA" id="ARBA00044624"/>
    </source>
</evidence>
<name>A0A086J146_NEMA1</name>
<evidence type="ECO:0000259" key="12">
    <source>
        <dbReference type="Pfam" id="PF01331"/>
    </source>
</evidence>
<evidence type="ECO:0000313" key="14">
    <source>
        <dbReference type="EMBL" id="KFG25864.1"/>
    </source>
</evidence>
<protein>
    <recommendedName>
        <fullName evidence="2">mRNA guanylyltransferase</fullName>
        <ecNumber evidence="2">2.7.7.50</ecNumber>
    </recommendedName>
</protein>
<dbReference type="RefSeq" id="XP_052904419.1">
    <property type="nucleotide sequence ID" value="XM_053049469.1"/>
</dbReference>
<dbReference type="InterPro" id="IPR012340">
    <property type="entry name" value="NA-bd_OB-fold"/>
</dbReference>
<dbReference type="PANTHER" id="PTHR10367">
    <property type="entry name" value="MRNA-CAPPING ENZYME"/>
    <property type="match status" value="1"/>
</dbReference>
<keyword evidence="7" id="KW-0506">mRNA capping</keyword>
<dbReference type="AlphaFoldDB" id="A0A086J146"/>
<dbReference type="Gene3D" id="3.30.470.30">
    <property type="entry name" value="DNA ligase/mRNA capping enzyme"/>
    <property type="match status" value="1"/>
</dbReference>
<dbReference type="Gene3D" id="2.40.50.140">
    <property type="entry name" value="Nucleic acid-binding proteins"/>
    <property type="match status" value="1"/>
</dbReference>
<evidence type="ECO:0000256" key="2">
    <source>
        <dbReference type="ARBA" id="ARBA00012475"/>
    </source>
</evidence>
<dbReference type="GeneID" id="77676825"/>
<dbReference type="HOGENOM" id="CLU_021710_0_2_1"/>
<dbReference type="GO" id="GO:0006370">
    <property type="term" value="P:7-methylguanosine mRNA capping"/>
    <property type="evidence" value="ECO:0007669"/>
    <property type="project" value="UniProtKB-KW"/>
</dbReference>
<proteinExistence type="predicted"/>
<evidence type="ECO:0000313" key="15">
    <source>
        <dbReference type="Proteomes" id="UP000054524"/>
    </source>
</evidence>
<keyword evidence="15" id="KW-1185">Reference proteome</keyword>
<keyword evidence="8" id="KW-0342">GTP-binding</keyword>
<evidence type="ECO:0000256" key="5">
    <source>
        <dbReference type="ARBA" id="ARBA00022695"/>
    </source>
</evidence>
<reference evidence="14 15" key="1">
    <citation type="journal article" date="2014" name="Genome Announc.">
        <title>Genome Sequence of the Microsporidian Species Nematocida sp1 Strain ERTm6 (ATCC PRA-372).</title>
        <authorList>
            <person name="Bakowski M.A."/>
            <person name="Priest M."/>
            <person name="Young S."/>
            <person name="Cuomo C.A."/>
            <person name="Troemel E.R."/>
        </authorList>
    </citation>
    <scope>NUCLEOTIDE SEQUENCE [LARGE SCALE GENOMIC DNA]</scope>
    <source>
        <strain evidence="14 15">ERTm6</strain>
    </source>
</reference>
<dbReference type="GO" id="GO:0005634">
    <property type="term" value="C:nucleus"/>
    <property type="evidence" value="ECO:0007669"/>
    <property type="project" value="UniProtKB-SubCell"/>
</dbReference>
<dbReference type="GO" id="GO:0004484">
    <property type="term" value="F:mRNA guanylyltransferase activity"/>
    <property type="evidence" value="ECO:0007669"/>
    <property type="project" value="UniProtKB-EC"/>
</dbReference>
<dbReference type="Pfam" id="PF01331">
    <property type="entry name" value="mRNA_cap_enzyme"/>
    <property type="match status" value="1"/>
</dbReference>
<comment type="catalytic activity">
    <reaction evidence="10">
        <text>a 5'-end diphospho-ribonucleoside in mRNA + GTP + H(+) = a 5'-end (5'-triphosphoguanosine)-ribonucleoside in mRNA + diphosphate</text>
        <dbReference type="Rhea" id="RHEA:67012"/>
        <dbReference type="Rhea" id="RHEA-COMP:17165"/>
        <dbReference type="Rhea" id="RHEA-COMP:17166"/>
        <dbReference type="ChEBI" id="CHEBI:15378"/>
        <dbReference type="ChEBI" id="CHEBI:33019"/>
        <dbReference type="ChEBI" id="CHEBI:37565"/>
        <dbReference type="ChEBI" id="CHEBI:167616"/>
        <dbReference type="ChEBI" id="CHEBI:167617"/>
        <dbReference type="EC" id="2.7.7.50"/>
    </reaction>
    <physiologicalReaction direction="left-to-right" evidence="10">
        <dbReference type="Rhea" id="RHEA:67013"/>
    </physiologicalReaction>
</comment>
<sequence>MELEKLGLGQTVNLRDSKNLLKEIGEICGFEGASSFPGAQPVTLNREALQDLRQKDYFVCEKSDGLRAILYIKQIKHKTYAFFTDRNGSVVRIKKPFPLIGSALLDGEIIKNSAGSYIYMVFDMAIYQGVSICSRSLTERLSAAMRYLQQTESWLSSLGEAQKQTESSEHHSIHIQIKRMHKSYGLCEVYRQIIPTLQHENDGLIFTCVDYPYKAGTCPAYFKWKPPHLNSVDFRIQKAGTADGLYLLLAMAPGREVVFDWYWKDPILCDLEENERTRKGVAQTNHYGEIESYDDLDGQIGEFAYKSREYTIDISDYSLVQGRWSLLRVRRDKNMPNGYKTAASVMASIRENLMYKELEMNAECIRNNWKEREARAQRRHAPALGDAERAKKQKNAV</sequence>
<accession>A0A086J146</accession>
<keyword evidence="4" id="KW-0808">Transferase</keyword>
<feature type="domain" description="mRNA capping enzyme C-terminal" evidence="13">
    <location>
        <begin position="230"/>
        <end position="358"/>
    </location>
</feature>
<evidence type="ECO:0000256" key="7">
    <source>
        <dbReference type="ARBA" id="ARBA00023042"/>
    </source>
</evidence>
<dbReference type="InterPro" id="IPR001339">
    <property type="entry name" value="mRNA_cap_enzyme_adenylation"/>
</dbReference>
<dbReference type="Proteomes" id="UP000054524">
    <property type="component" value="Unassembled WGS sequence"/>
</dbReference>
<dbReference type="GO" id="GO:0005525">
    <property type="term" value="F:GTP binding"/>
    <property type="evidence" value="ECO:0007669"/>
    <property type="project" value="UniProtKB-KW"/>
</dbReference>
<dbReference type="CDD" id="cd07895">
    <property type="entry name" value="Adenylation_mRNA_capping"/>
    <property type="match status" value="1"/>
</dbReference>
<dbReference type="SUPFAM" id="SSF56091">
    <property type="entry name" value="DNA ligase/mRNA capping enzyme, catalytic domain"/>
    <property type="match status" value="1"/>
</dbReference>
<evidence type="ECO:0000256" key="1">
    <source>
        <dbReference type="ARBA" id="ARBA00004123"/>
    </source>
</evidence>
<gene>
    <name evidence="14" type="ORF">NESG_01852</name>
</gene>
<comment type="caution">
    <text evidence="14">The sequence shown here is derived from an EMBL/GenBank/DDBJ whole genome shotgun (WGS) entry which is preliminary data.</text>
</comment>
<dbReference type="InterPro" id="IPR051029">
    <property type="entry name" value="mRNA_Capping_Enz/RNA_Phosphat"/>
</dbReference>